<proteinExistence type="predicted"/>
<dbReference type="EMBL" id="JACXXH010000002">
    <property type="protein sequence ID" value="MBD3862578.1"/>
    <property type="molecule type" value="Genomic_DNA"/>
</dbReference>
<keyword evidence="1" id="KW-0812">Transmembrane</keyword>
<dbReference type="Proteomes" id="UP000627521">
    <property type="component" value="Unassembled WGS sequence"/>
</dbReference>
<keyword evidence="1" id="KW-1133">Transmembrane helix</keyword>
<keyword evidence="3" id="KW-1185">Reference proteome</keyword>
<keyword evidence="1" id="KW-0472">Membrane</keyword>
<comment type="caution">
    <text evidence="2">The sequence shown here is derived from an EMBL/GenBank/DDBJ whole genome shotgun (WGS) entry which is preliminary data.</text>
</comment>
<dbReference type="InterPro" id="IPR011990">
    <property type="entry name" value="TPR-like_helical_dom_sf"/>
</dbReference>
<evidence type="ECO:0008006" key="4">
    <source>
        <dbReference type="Google" id="ProtNLM"/>
    </source>
</evidence>
<reference evidence="2 3" key="1">
    <citation type="submission" date="2020-09" db="EMBL/GenBank/DDBJ databases">
        <title>Bacillus nautilus sp. nov., Chryseoglobus crepusculi sp. nov, and Psychrobacter noctis sp. nov., isolated from deep-sea sponges from the equatorial Atlantic.</title>
        <authorList>
            <person name="Stennett H.L."/>
            <person name="Williams S.E."/>
        </authorList>
    </citation>
    <scope>NUCLEOTIDE SEQUENCE [LARGE SCALE GENOMIC DNA]</scope>
    <source>
        <strain evidence="2 3">28M-24</strain>
    </source>
</reference>
<dbReference type="Gene3D" id="1.25.40.10">
    <property type="entry name" value="Tetratricopeptide repeat domain"/>
    <property type="match status" value="1"/>
</dbReference>
<dbReference type="SUPFAM" id="SSF48452">
    <property type="entry name" value="TPR-like"/>
    <property type="match status" value="1"/>
</dbReference>
<gene>
    <name evidence="2" type="ORF">IEG06_03880</name>
</gene>
<evidence type="ECO:0000313" key="2">
    <source>
        <dbReference type="EMBL" id="MBD3862578.1"/>
    </source>
</evidence>
<name>A0ABR8LT86_9FLAO</name>
<evidence type="ECO:0000256" key="1">
    <source>
        <dbReference type="SAM" id="Phobius"/>
    </source>
</evidence>
<organism evidence="2 3">
    <name type="scientific">Olleya marilimosa</name>
    <dbReference type="NCBI Taxonomy" id="272164"/>
    <lineage>
        <taxon>Bacteria</taxon>
        <taxon>Pseudomonadati</taxon>
        <taxon>Bacteroidota</taxon>
        <taxon>Flavobacteriia</taxon>
        <taxon>Flavobacteriales</taxon>
        <taxon>Flavobacteriaceae</taxon>
    </lineage>
</organism>
<sequence length="240" mass="28144">MDKEQLLYLYFSNTLTPEQEQAFNNLLKTDSEFKAQFEFENNIKQVIKAEQSDTLKSKLQGFEKKIKTEQNNAKSWFNWRIAASIVFFLAAGWFGYDAFFGVNYEDLYASNYKNYPNTVYTITRGEDTSSLEREAFVAYETEDYNLAIQKFNKIENKQPYFNFYKANSYLGLGELDKAKDLFKIETAADEAEFKAEANWYLALINLKQHNKTEATKYFETLIANYNYKKEDAKTLLESLN</sequence>
<feature type="transmembrane region" description="Helical" evidence="1">
    <location>
        <begin position="77"/>
        <end position="96"/>
    </location>
</feature>
<dbReference type="RefSeq" id="WP_191099139.1">
    <property type="nucleotide sequence ID" value="NZ_JACXXF010000002.1"/>
</dbReference>
<accession>A0ABR8LT86</accession>
<evidence type="ECO:0000313" key="3">
    <source>
        <dbReference type="Proteomes" id="UP000627521"/>
    </source>
</evidence>
<protein>
    <recommendedName>
        <fullName evidence="4">Tetratricopeptide repeat protein</fullName>
    </recommendedName>
</protein>